<keyword evidence="2" id="KW-1185">Reference proteome</keyword>
<evidence type="ECO:0000313" key="2">
    <source>
        <dbReference type="Proteomes" id="UP001324115"/>
    </source>
</evidence>
<name>A0AAN7FEV7_QUERU</name>
<protein>
    <submittedName>
        <fullName evidence="1">Uncharacterized protein</fullName>
    </submittedName>
</protein>
<evidence type="ECO:0000313" key="1">
    <source>
        <dbReference type="EMBL" id="KAK4591332.1"/>
    </source>
</evidence>
<organism evidence="1 2">
    <name type="scientific">Quercus rubra</name>
    <name type="common">Northern red oak</name>
    <name type="synonym">Quercus borealis</name>
    <dbReference type="NCBI Taxonomy" id="3512"/>
    <lineage>
        <taxon>Eukaryota</taxon>
        <taxon>Viridiplantae</taxon>
        <taxon>Streptophyta</taxon>
        <taxon>Embryophyta</taxon>
        <taxon>Tracheophyta</taxon>
        <taxon>Spermatophyta</taxon>
        <taxon>Magnoliopsida</taxon>
        <taxon>eudicotyledons</taxon>
        <taxon>Gunneridae</taxon>
        <taxon>Pentapetalae</taxon>
        <taxon>rosids</taxon>
        <taxon>fabids</taxon>
        <taxon>Fagales</taxon>
        <taxon>Fagaceae</taxon>
        <taxon>Quercus</taxon>
    </lineage>
</organism>
<dbReference type="EMBL" id="JAXUIC010000005">
    <property type="protein sequence ID" value="KAK4591332.1"/>
    <property type="molecule type" value="Genomic_DNA"/>
</dbReference>
<dbReference type="AlphaFoldDB" id="A0AAN7FEV7"/>
<sequence length="151" mass="17573">MNDIYRSKIVHLRKGNSLQNLQTLQGAFMDKDSPLIDSMYKLINLTKLKMSFLLNLLQQEVLVEGLVKLTLLESLKIKSIDEMASRLLDDPMPELEKLHNLKLLSFYSSSYVKRSMVCSKLGFPQLLILKFWMLPELDEWNVEEQALQNLQ</sequence>
<accession>A0AAN7FEV7</accession>
<dbReference type="Proteomes" id="UP001324115">
    <property type="component" value="Unassembled WGS sequence"/>
</dbReference>
<reference evidence="1 2" key="1">
    <citation type="journal article" date="2023" name="G3 (Bethesda)">
        <title>A haplotype-resolved chromosome-scale genome for Quercus rubra L. provides insights into the genetics of adaptive traits for red oak species.</title>
        <authorList>
            <person name="Kapoor B."/>
            <person name="Jenkins J."/>
            <person name="Schmutz J."/>
            <person name="Zhebentyayeva T."/>
            <person name="Kuelheim C."/>
            <person name="Coggeshall M."/>
            <person name="Heim C."/>
            <person name="Lasky J.R."/>
            <person name="Leites L."/>
            <person name="Islam-Faridi N."/>
            <person name="Romero-Severson J."/>
            <person name="DeLeo V.L."/>
            <person name="Lucas S.M."/>
            <person name="Lazic D."/>
            <person name="Gailing O."/>
            <person name="Carlson J."/>
            <person name="Staton M."/>
        </authorList>
    </citation>
    <scope>NUCLEOTIDE SEQUENCE [LARGE SCALE GENOMIC DNA]</scope>
    <source>
        <strain evidence="1">Pseudo-F2</strain>
    </source>
</reference>
<comment type="caution">
    <text evidence="1">The sequence shown here is derived from an EMBL/GenBank/DDBJ whole genome shotgun (WGS) entry which is preliminary data.</text>
</comment>
<gene>
    <name evidence="1" type="ORF">RGQ29_021507</name>
</gene>
<proteinExistence type="predicted"/>